<dbReference type="AlphaFoldDB" id="A0A136IMF2"/>
<name>A0A136IMF2_9PEZI</name>
<dbReference type="EMBL" id="KQ964271">
    <property type="protein sequence ID" value="KXJ86095.1"/>
    <property type="molecule type" value="Genomic_DNA"/>
</dbReference>
<dbReference type="InParanoid" id="A0A136IMF2"/>
<dbReference type="PANTHER" id="PTHR15462:SF8">
    <property type="entry name" value="SERINE PROTEASE"/>
    <property type="match status" value="1"/>
</dbReference>
<feature type="chain" id="PRO_5007292821" evidence="2">
    <location>
        <begin position="23"/>
        <end position="329"/>
    </location>
</feature>
<dbReference type="Pfam" id="PF00089">
    <property type="entry name" value="Trypsin"/>
    <property type="match status" value="1"/>
</dbReference>
<evidence type="ECO:0000313" key="4">
    <source>
        <dbReference type="EMBL" id="KXJ86095.1"/>
    </source>
</evidence>
<dbReference type="SUPFAM" id="SSF50494">
    <property type="entry name" value="Trypsin-like serine proteases"/>
    <property type="match status" value="1"/>
</dbReference>
<dbReference type="InterPro" id="IPR001254">
    <property type="entry name" value="Trypsin_dom"/>
</dbReference>
<feature type="signal peptide" evidence="2">
    <location>
        <begin position="1"/>
        <end position="22"/>
    </location>
</feature>
<dbReference type="OrthoDB" id="10037376at2759"/>
<evidence type="ECO:0000256" key="2">
    <source>
        <dbReference type="SAM" id="SignalP"/>
    </source>
</evidence>
<accession>A0A136IMF2</accession>
<dbReference type="GO" id="GO:0006508">
    <property type="term" value="P:proteolysis"/>
    <property type="evidence" value="ECO:0007669"/>
    <property type="project" value="InterPro"/>
</dbReference>
<dbReference type="STRING" id="196109.A0A136IMF2"/>
<sequence>MVATTILNGLVAALAMGSSVSALPSSRRDDASASDTTTVHYHGVDYEVGFDPAGAATIFANSAAPTGPIQAVSPADFAGVMGVSNAAEAVNFFVGSEPQSGAAAAADKRAVVDSFRNTNSDFPYRTIGRFTWPEGIVCSGTLVGPRLVLTAAHCIPEDNHAISFSPFYNDGNDSMFGTYWPTHYFKISRGEGDCGLKTDWAIVILGDRVGDRLGYLGARTPADDMKNWPFVHTCGYPAAKDNARNQYCHNDSTMDRYGGCGADGPAWTNAAVTGGQSGSSMWAPWGFTPYHVFGVASVAYFSGGQHVGSGWAAGQEIVDAVGRLRNEFQ</sequence>
<keyword evidence="1 2" id="KW-0732">Signal</keyword>
<organism evidence="4 5">
    <name type="scientific">Microdochium bolleyi</name>
    <dbReference type="NCBI Taxonomy" id="196109"/>
    <lineage>
        <taxon>Eukaryota</taxon>
        <taxon>Fungi</taxon>
        <taxon>Dikarya</taxon>
        <taxon>Ascomycota</taxon>
        <taxon>Pezizomycotina</taxon>
        <taxon>Sordariomycetes</taxon>
        <taxon>Xylariomycetidae</taxon>
        <taxon>Xylariales</taxon>
        <taxon>Microdochiaceae</taxon>
        <taxon>Microdochium</taxon>
    </lineage>
</organism>
<keyword evidence="5" id="KW-1185">Reference proteome</keyword>
<feature type="domain" description="Peptidase S1" evidence="3">
    <location>
        <begin position="131"/>
        <end position="243"/>
    </location>
</feature>
<dbReference type="InterPro" id="IPR050966">
    <property type="entry name" value="Glutamyl_endopeptidase"/>
</dbReference>
<evidence type="ECO:0000256" key="1">
    <source>
        <dbReference type="ARBA" id="ARBA00022729"/>
    </source>
</evidence>
<dbReference type="PANTHER" id="PTHR15462">
    <property type="entry name" value="SERINE PROTEASE"/>
    <property type="match status" value="1"/>
</dbReference>
<reference evidence="5" key="1">
    <citation type="submission" date="2016-02" db="EMBL/GenBank/DDBJ databases">
        <title>Draft genome sequence of Microdochium bolleyi, a fungal endophyte of beachgrass.</title>
        <authorList>
            <consortium name="DOE Joint Genome Institute"/>
            <person name="David A.S."/>
            <person name="May G."/>
            <person name="Haridas S."/>
            <person name="Lim J."/>
            <person name="Wang M."/>
            <person name="Labutti K."/>
            <person name="Lipzen A."/>
            <person name="Barry K."/>
            <person name="Grigoriev I.V."/>
        </authorList>
    </citation>
    <scope>NUCLEOTIDE SEQUENCE [LARGE SCALE GENOMIC DNA]</scope>
    <source>
        <strain evidence="5">J235TASD1</strain>
    </source>
</reference>
<dbReference type="InterPro" id="IPR009003">
    <property type="entry name" value="Peptidase_S1_PA"/>
</dbReference>
<gene>
    <name evidence="4" type="ORF">Micbo1qcDRAFT_180298</name>
</gene>
<evidence type="ECO:0000313" key="5">
    <source>
        <dbReference type="Proteomes" id="UP000070501"/>
    </source>
</evidence>
<dbReference type="GO" id="GO:0004252">
    <property type="term" value="F:serine-type endopeptidase activity"/>
    <property type="evidence" value="ECO:0007669"/>
    <property type="project" value="InterPro"/>
</dbReference>
<dbReference type="Gene3D" id="2.40.10.10">
    <property type="entry name" value="Trypsin-like serine proteases"/>
    <property type="match status" value="2"/>
</dbReference>
<proteinExistence type="predicted"/>
<dbReference type="Proteomes" id="UP000070501">
    <property type="component" value="Unassembled WGS sequence"/>
</dbReference>
<evidence type="ECO:0000259" key="3">
    <source>
        <dbReference type="Pfam" id="PF00089"/>
    </source>
</evidence>
<dbReference type="InterPro" id="IPR043504">
    <property type="entry name" value="Peptidase_S1_PA_chymotrypsin"/>
</dbReference>
<protein>
    <submittedName>
        <fullName evidence="4">Trypsin-like cysteine/serine peptidase domain-containing protein</fullName>
    </submittedName>
</protein>